<gene>
    <name evidence="1" type="ORF">H5410_002745</name>
</gene>
<dbReference type="AlphaFoldDB" id="A0A9J6B317"/>
<keyword evidence="2" id="KW-1185">Reference proteome</keyword>
<protein>
    <submittedName>
        <fullName evidence="1">Uncharacterized protein</fullName>
    </submittedName>
</protein>
<reference evidence="1 2" key="1">
    <citation type="submission" date="2020-09" db="EMBL/GenBank/DDBJ databases">
        <title>De no assembly of potato wild relative species, Solanum commersonii.</title>
        <authorList>
            <person name="Cho K."/>
        </authorList>
    </citation>
    <scope>NUCLEOTIDE SEQUENCE [LARGE SCALE GENOMIC DNA]</scope>
    <source>
        <strain evidence="1">LZ3.2</strain>
        <tissue evidence="1">Leaf</tissue>
    </source>
</reference>
<dbReference type="Proteomes" id="UP000824120">
    <property type="component" value="Chromosome 1"/>
</dbReference>
<name>A0A9J6B317_SOLCO</name>
<sequence length="76" mass="8820">MNRRLLSASRICRPKVTTQITINAPNPQWGGNIRRTAKSFSELDLARQSFQRCLFSTRLLEFQSRNPLRSNQSMHS</sequence>
<dbReference type="EMBL" id="JACXVP010000001">
    <property type="protein sequence ID" value="KAG5631028.1"/>
    <property type="molecule type" value="Genomic_DNA"/>
</dbReference>
<organism evidence="1 2">
    <name type="scientific">Solanum commersonii</name>
    <name type="common">Commerson's wild potato</name>
    <name type="synonym">Commerson's nightshade</name>
    <dbReference type="NCBI Taxonomy" id="4109"/>
    <lineage>
        <taxon>Eukaryota</taxon>
        <taxon>Viridiplantae</taxon>
        <taxon>Streptophyta</taxon>
        <taxon>Embryophyta</taxon>
        <taxon>Tracheophyta</taxon>
        <taxon>Spermatophyta</taxon>
        <taxon>Magnoliopsida</taxon>
        <taxon>eudicotyledons</taxon>
        <taxon>Gunneridae</taxon>
        <taxon>Pentapetalae</taxon>
        <taxon>asterids</taxon>
        <taxon>lamiids</taxon>
        <taxon>Solanales</taxon>
        <taxon>Solanaceae</taxon>
        <taxon>Solanoideae</taxon>
        <taxon>Solaneae</taxon>
        <taxon>Solanum</taxon>
    </lineage>
</organism>
<evidence type="ECO:0000313" key="1">
    <source>
        <dbReference type="EMBL" id="KAG5631028.1"/>
    </source>
</evidence>
<accession>A0A9J6B317</accession>
<proteinExistence type="predicted"/>
<comment type="caution">
    <text evidence="1">The sequence shown here is derived from an EMBL/GenBank/DDBJ whole genome shotgun (WGS) entry which is preliminary data.</text>
</comment>
<evidence type="ECO:0000313" key="2">
    <source>
        <dbReference type="Proteomes" id="UP000824120"/>
    </source>
</evidence>